<comment type="caution">
    <text evidence="1">The sequence shown here is derived from an EMBL/GenBank/DDBJ whole genome shotgun (WGS) entry which is preliminary data.</text>
</comment>
<protein>
    <submittedName>
        <fullName evidence="1">Uncharacterized protein</fullName>
    </submittedName>
</protein>
<proteinExistence type="predicted"/>
<accession>A0A0F9E2U8</accession>
<reference evidence="1" key="1">
    <citation type="journal article" date="2015" name="Nature">
        <title>Complex archaea that bridge the gap between prokaryotes and eukaryotes.</title>
        <authorList>
            <person name="Spang A."/>
            <person name="Saw J.H."/>
            <person name="Jorgensen S.L."/>
            <person name="Zaremba-Niedzwiedzka K."/>
            <person name="Martijn J."/>
            <person name="Lind A.E."/>
            <person name="van Eijk R."/>
            <person name="Schleper C."/>
            <person name="Guy L."/>
            <person name="Ettema T.J."/>
        </authorList>
    </citation>
    <scope>NUCLEOTIDE SEQUENCE</scope>
</reference>
<organism evidence="1">
    <name type="scientific">marine sediment metagenome</name>
    <dbReference type="NCBI Taxonomy" id="412755"/>
    <lineage>
        <taxon>unclassified sequences</taxon>
        <taxon>metagenomes</taxon>
        <taxon>ecological metagenomes</taxon>
    </lineage>
</organism>
<dbReference type="AlphaFoldDB" id="A0A0F9E2U8"/>
<gene>
    <name evidence="1" type="ORF">LCGC14_2126270</name>
</gene>
<sequence length="86" mass="10182">MADLVYGPDREEEDYYKEKSKCSGEYPTLHKSGKRLGKWIYCSVHGIWSVKFEGKKISLCDKCYKLFKKNIMFKSLNPDDYKEAER</sequence>
<name>A0A0F9E2U8_9ZZZZ</name>
<evidence type="ECO:0000313" key="1">
    <source>
        <dbReference type="EMBL" id="KKL68314.1"/>
    </source>
</evidence>
<dbReference type="EMBL" id="LAZR01026570">
    <property type="protein sequence ID" value="KKL68314.1"/>
    <property type="molecule type" value="Genomic_DNA"/>
</dbReference>